<feature type="region of interest" description="Disordered" evidence="1">
    <location>
        <begin position="1"/>
        <end position="50"/>
    </location>
</feature>
<feature type="compositionally biased region" description="Acidic residues" evidence="1">
    <location>
        <begin position="18"/>
        <end position="27"/>
    </location>
</feature>
<evidence type="ECO:0000313" key="3">
    <source>
        <dbReference type="Proteomes" id="UP000299102"/>
    </source>
</evidence>
<reference evidence="2 3" key="1">
    <citation type="journal article" date="2019" name="Commun. Biol.">
        <title>The bagworm genome reveals a unique fibroin gene that provides high tensile strength.</title>
        <authorList>
            <person name="Kono N."/>
            <person name="Nakamura H."/>
            <person name="Ohtoshi R."/>
            <person name="Tomita M."/>
            <person name="Numata K."/>
            <person name="Arakawa K."/>
        </authorList>
    </citation>
    <scope>NUCLEOTIDE SEQUENCE [LARGE SCALE GENOMIC DNA]</scope>
</reference>
<evidence type="ECO:0000256" key="1">
    <source>
        <dbReference type="SAM" id="MobiDB-lite"/>
    </source>
</evidence>
<dbReference type="EMBL" id="BGZK01003341">
    <property type="protein sequence ID" value="GBP00232.1"/>
    <property type="molecule type" value="Genomic_DNA"/>
</dbReference>
<proteinExistence type="predicted"/>
<gene>
    <name evidence="2" type="ORF">EVAR_70268_1</name>
</gene>
<keyword evidence="3" id="KW-1185">Reference proteome</keyword>
<evidence type="ECO:0000313" key="2">
    <source>
        <dbReference type="EMBL" id="GBP00232.1"/>
    </source>
</evidence>
<name>A0A4C1SDQ6_EUMVA</name>
<feature type="compositionally biased region" description="Basic and acidic residues" evidence="1">
    <location>
        <begin position="28"/>
        <end position="45"/>
    </location>
</feature>
<sequence>MPSTGAKSTMLLRLNELSAEESEENECAEQRNENDSRRKENDRGELQQNECVQKGREGYEFLSDLMKRELEIIKRERELLRKENELLKMMAENEKKQQGEKAAVEMCPENVAGGVAKVVDICEGYKSDIRYLGESLGCMSISKMMNQALEHESTTYQQPSFNRIFSADILCLVNEKRRARREQQPQ</sequence>
<comment type="caution">
    <text evidence="2">The sequence shown here is derived from an EMBL/GenBank/DDBJ whole genome shotgun (WGS) entry which is preliminary data.</text>
</comment>
<accession>A0A4C1SDQ6</accession>
<dbReference type="Proteomes" id="UP000299102">
    <property type="component" value="Unassembled WGS sequence"/>
</dbReference>
<dbReference type="AlphaFoldDB" id="A0A4C1SDQ6"/>
<organism evidence="2 3">
    <name type="scientific">Eumeta variegata</name>
    <name type="common">Bagworm moth</name>
    <name type="synonym">Eumeta japonica</name>
    <dbReference type="NCBI Taxonomy" id="151549"/>
    <lineage>
        <taxon>Eukaryota</taxon>
        <taxon>Metazoa</taxon>
        <taxon>Ecdysozoa</taxon>
        <taxon>Arthropoda</taxon>
        <taxon>Hexapoda</taxon>
        <taxon>Insecta</taxon>
        <taxon>Pterygota</taxon>
        <taxon>Neoptera</taxon>
        <taxon>Endopterygota</taxon>
        <taxon>Lepidoptera</taxon>
        <taxon>Glossata</taxon>
        <taxon>Ditrysia</taxon>
        <taxon>Tineoidea</taxon>
        <taxon>Psychidae</taxon>
        <taxon>Oiketicinae</taxon>
        <taxon>Eumeta</taxon>
    </lineage>
</organism>
<protein>
    <submittedName>
        <fullName evidence="2">Uncharacterized protein</fullName>
    </submittedName>
</protein>